<gene>
    <name evidence="3" type="ORF">FCM35_KLT02713</name>
</gene>
<dbReference type="Pfam" id="PF13499">
    <property type="entry name" value="EF-hand_7"/>
    <property type="match status" value="1"/>
</dbReference>
<dbReference type="PANTHER" id="PTHR34574:SF10">
    <property type="entry name" value="OS09G0482800 PROTEIN"/>
    <property type="match status" value="1"/>
</dbReference>
<comment type="caution">
    <text evidence="3">The sequence shown here is derived from an EMBL/GenBank/DDBJ whole genome shotgun (WGS) entry which is preliminary data.</text>
</comment>
<feature type="domain" description="EF-hand" evidence="2">
    <location>
        <begin position="70"/>
        <end position="105"/>
    </location>
</feature>
<dbReference type="PROSITE" id="PS00018">
    <property type="entry name" value="EF_HAND_1"/>
    <property type="match status" value="2"/>
</dbReference>
<dbReference type="PANTHER" id="PTHR34574">
    <property type="entry name" value="CALCIUM-BINDING EF-HAND FAMILY PROTEIN-RELATED"/>
    <property type="match status" value="1"/>
</dbReference>
<sequence length="140" mass="15633">MSVEILDASTICNFINDSHFFTKSVEERFTAIDANHDGLLSYTEMASELKKLRVIETHFGTDGTVPSTDELDQLYQGMFARFDHDGNGSVDLEEYKSEIRELMLAIANGLGFMPVQMVLEEGSFLKLAVEREMAATVLNA</sequence>
<dbReference type="SUPFAM" id="SSF47473">
    <property type="entry name" value="EF-hand"/>
    <property type="match status" value="1"/>
</dbReference>
<dbReference type="EMBL" id="SWLB01000012">
    <property type="protein sequence ID" value="KAF3331307.1"/>
    <property type="molecule type" value="Genomic_DNA"/>
</dbReference>
<evidence type="ECO:0000256" key="1">
    <source>
        <dbReference type="ARBA" id="ARBA00022837"/>
    </source>
</evidence>
<dbReference type="InterPro" id="IPR018247">
    <property type="entry name" value="EF_Hand_1_Ca_BS"/>
</dbReference>
<dbReference type="InterPro" id="IPR011992">
    <property type="entry name" value="EF-hand-dom_pair"/>
</dbReference>
<dbReference type="Proteomes" id="UP000623129">
    <property type="component" value="Unassembled WGS sequence"/>
</dbReference>
<evidence type="ECO:0000313" key="3">
    <source>
        <dbReference type="EMBL" id="KAF3331307.1"/>
    </source>
</evidence>
<dbReference type="SMART" id="SM00054">
    <property type="entry name" value="EFh"/>
    <property type="match status" value="2"/>
</dbReference>
<dbReference type="InterPro" id="IPR002048">
    <property type="entry name" value="EF_hand_dom"/>
</dbReference>
<dbReference type="AlphaFoldDB" id="A0A833R1T9"/>
<name>A0A833R1T9_9POAL</name>
<dbReference type="PROSITE" id="PS50222">
    <property type="entry name" value="EF_HAND_2"/>
    <property type="match status" value="1"/>
</dbReference>
<keyword evidence="4" id="KW-1185">Reference proteome</keyword>
<accession>A0A833R1T9</accession>
<organism evidence="3 4">
    <name type="scientific">Carex littledalei</name>
    <dbReference type="NCBI Taxonomy" id="544730"/>
    <lineage>
        <taxon>Eukaryota</taxon>
        <taxon>Viridiplantae</taxon>
        <taxon>Streptophyta</taxon>
        <taxon>Embryophyta</taxon>
        <taxon>Tracheophyta</taxon>
        <taxon>Spermatophyta</taxon>
        <taxon>Magnoliopsida</taxon>
        <taxon>Liliopsida</taxon>
        <taxon>Poales</taxon>
        <taxon>Cyperaceae</taxon>
        <taxon>Cyperoideae</taxon>
        <taxon>Cariceae</taxon>
        <taxon>Carex</taxon>
        <taxon>Carex subgen. Euthyceras</taxon>
    </lineage>
</organism>
<proteinExistence type="predicted"/>
<dbReference type="Gene3D" id="1.10.238.10">
    <property type="entry name" value="EF-hand"/>
    <property type="match status" value="1"/>
</dbReference>
<evidence type="ECO:0000259" key="2">
    <source>
        <dbReference type="PROSITE" id="PS50222"/>
    </source>
</evidence>
<dbReference type="GO" id="GO:0005509">
    <property type="term" value="F:calcium ion binding"/>
    <property type="evidence" value="ECO:0007669"/>
    <property type="project" value="InterPro"/>
</dbReference>
<protein>
    <submittedName>
        <fullName evidence="3">EF-hand domain pair</fullName>
    </submittedName>
</protein>
<reference evidence="3" key="1">
    <citation type="submission" date="2020-01" db="EMBL/GenBank/DDBJ databases">
        <title>Genome sequence of Kobresia littledalei, the first chromosome-level genome in the family Cyperaceae.</title>
        <authorList>
            <person name="Qu G."/>
        </authorList>
    </citation>
    <scope>NUCLEOTIDE SEQUENCE</scope>
    <source>
        <strain evidence="3">C.B.Clarke</strain>
        <tissue evidence="3">Leaf</tissue>
    </source>
</reference>
<keyword evidence="1" id="KW-0106">Calcium</keyword>
<evidence type="ECO:0000313" key="4">
    <source>
        <dbReference type="Proteomes" id="UP000623129"/>
    </source>
</evidence>
<dbReference type="OrthoDB" id="186625at2759"/>